<gene>
    <name evidence="1" type="ORF">A8708_05595</name>
</gene>
<protein>
    <submittedName>
        <fullName evidence="1">Uncharacterized protein</fullName>
    </submittedName>
</protein>
<comment type="caution">
    <text evidence="1">The sequence shown here is derived from an EMBL/GenBank/DDBJ whole genome shotgun (WGS) entry which is preliminary data.</text>
</comment>
<organism evidence="1 2">
    <name type="scientific">Paenibacillus oryzisoli</name>
    <dbReference type="NCBI Taxonomy" id="1850517"/>
    <lineage>
        <taxon>Bacteria</taxon>
        <taxon>Bacillati</taxon>
        <taxon>Bacillota</taxon>
        <taxon>Bacilli</taxon>
        <taxon>Bacillales</taxon>
        <taxon>Paenibacillaceae</taxon>
        <taxon>Paenibacillus</taxon>
    </lineage>
</organism>
<evidence type="ECO:0000313" key="1">
    <source>
        <dbReference type="EMBL" id="OAS16051.1"/>
    </source>
</evidence>
<evidence type="ECO:0000313" key="2">
    <source>
        <dbReference type="Proteomes" id="UP000078454"/>
    </source>
</evidence>
<proteinExistence type="predicted"/>
<dbReference type="AlphaFoldDB" id="A0A198A4T2"/>
<name>A0A198A4T2_9BACL</name>
<keyword evidence="2" id="KW-1185">Reference proteome</keyword>
<dbReference type="Proteomes" id="UP000078454">
    <property type="component" value="Unassembled WGS sequence"/>
</dbReference>
<dbReference type="EMBL" id="LYPB01000077">
    <property type="protein sequence ID" value="OAS16051.1"/>
    <property type="molecule type" value="Genomic_DNA"/>
</dbReference>
<accession>A0A198A4T2</accession>
<reference evidence="1 2" key="1">
    <citation type="submission" date="2016-05" db="EMBL/GenBank/DDBJ databases">
        <title>Paenibacillus sp. 1ZS3-15 nov., isolated from the rhizosphere soil.</title>
        <authorList>
            <person name="Zhang X.X."/>
            <person name="Zhang J."/>
        </authorList>
    </citation>
    <scope>NUCLEOTIDE SEQUENCE [LARGE SCALE GENOMIC DNA]</scope>
    <source>
        <strain evidence="1 2">1ZS3-15</strain>
    </source>
</reference>
<sequence>MEVSIYLTDTMVVEYRIVDIGFFKEWCVRPMFSDCYAKGNRTFLKSNLRNSSCKQVELITLIHILAVIMAI</sequence>